<reference evidence="15" key="1">
    <citation type="submission" date="2022-05" db="EMBL/GenBank/DDBJ databases">
        <title>The Musa troglodytarum L. genome provides insights into the mechanism of non-climacteric behaviour and enrichment of carotenoids.</title>
        <authorList>
            <person name="Wang J."/>
        </authorList>
    </citation>
    <scope>NUCLEOTIDE SEQUENCE</scope>
    <source>
        <tissue evidence="15">Leaf</tissue>
    </source>
</reference>
<dbReference type="SMART" id="SM00534">
    <property type="entry name" value="MUTSac"/>
    <property type="match status" value="1"/>
</dbReference>
<evidence type="ECO:0000256" key="4">
    <source>
        <dbReference type="ARBA" id="ARBA00022730"/>
    </source>
</evidence>
<evidence type="ECO:0000256" key="9">
    <source>
        <dbReference type="ARBA" id="ARBA00023125"/>
    </source>
</evidence>
<dbReference type="GO" id="GO:0019843">
    <property type="term" value="F:rRNA binding"/>
    <property type="evidence" value="ECO:0007669"/>
    <property type="project" value="UniProtKB-KW"/>
</dbReference>
<dbReference type="Pfam" id="PF01713">
    <property type="entry name" value="Smr"/>
    <property type="match status" value="1"/>
</dbReference>
<protein>
    <recommendedName>
        <fullName evidence="11">Bystin</fullName>
    </recommendedName>
</protein>
<evidence type="ECO:0000313" key="15">
    <source>
        <dbReference type="EMBL" id="URE14305.1"/>
    </source>
</evidence>
<feature type="compositionally biased region" description="Basic residues" evidence="13">
    <location>
        <begin position="27"/>
        <end position="37"/>
    </location>
</feature>
<evidence type="ECO:0000256" key="10">
    <source>
        <dbReference type="ARBA" id="ARBA00023242"/>
    </source>
</evidence>
<keyword evidence="9" id="KW-0238">DNA-binding</keyword>
<comment type="subcellular location">
    <subcellularLocation>
        <location evidence="1">Nucleus</location>
        <location evidence="1">Nucleolus</location>
    </subcellularLocation>
</comment>
<keyword evidence="5" id="KW-0547">Nucleotide-binding</keyword>
<keyword evidence="8" id="KW-0694">RNA-binding</keyword>
<dbReference type="PROSITE" id="PS50828">
    <property type="entry name" value="SMR"/>
    <property type="match status" value="1"/>
</dbReference>
<accession>A0A9E7GGH5</accession>
<dbReference type="Gene3D" id="3.40.50.300">
    <property type="entry name" value="P-loop containing nucleotide triphosphate hydrolases"/>
    <property type="match status" value="1"/>
</dbReference>
<comment type="similarity">
    <text evidence="2">Belongs to the bystin family.</text>
</comment>
<dbReference type="OrthoDB" id="1924787at2759"/>
<dbReference type="InterPro" id="IPR000432">
    <property type="entry name" value="DNA_mismatch_repair_MutS_C"/>
</dbReference>
<dbReference type="FunFam" id="3.40.50.300:FF:001814">
    <property type="entry name" value="DNA mismatch repair protein MutS type 2"/>
    <property type="match status" value="1"/>
</dbReference>
<dbReference type="Pfam" id="PF00488">
    <property type="entry name" value="MutS_V"/>
    <property type="match status" value="1"/>
</dbReference>
<dbReference type="GO" id="GO:0045910">
    <property type="term" value="P:negative regulation of DNA recombination"/>
    <property type="evidence" value="ECO:0007669"/>
    <property type="project" value="InterPro"/>
</dbReference>
<dbReference type="InterPro" id="IPR002625">
    <property type="entry name" value="Smr_dom"/>
</dbReference>
<evidence type="ECO:0000313" key="16">
    <source>
        <dbReference type="Proteomes" id="UP001055439"/>
    </source>
</evidence>
<gene>
    <name evidence="15" type="ORF">MUK42_10452</name>
</gene>
<dbReference type="FunFam" id="1.25.40.480:FF:000001">
    <property type="entry name" value="Bystin (51.6 kD)-like"/>
    <property type="match status" value="1"/>
</dbReference>
<dbReference type="EMBL" id="CP097509">
    <property type="protein sequence ID" value="URE14305.1"/>
    <property type="molecule type" value="Genomic_DNA"/>
</dbReference>
<dbReference type="Pfam" id="PF20297">
    <property type="entry name" value="MSSS"/>
    <property type="match status" value="1"/>
</dbReference>
<dbReference type="InterPro" id="IPR007696">
    <property type="entry name" value="DNA_mismatch_repair_MutS_core"/>
</dbReference>
<evidence type="ECO:0000256" key="1">
    <source>
        <dbReference type="ARBA" id="ARBA00004604"/>
    </source>
</evidence>
<dbReference type="GO" id="GO:0030983">
    <property type="term" value="F:mismatched DNA binding"/>
    <property type="evidence" value="ECO:0007669"/>
    <property type="project" value="InterPro"/>
</dbReference>
<dbReference type="Gene3D" id="3.30.1370.110">
    <property type="match status" value="1"/>
</dbReference>
<dbReference type="GO" id="GO:0140664">
    <property type="term" value="F:ATP-dependent DNA damage sensor activity"/>
    <property type="evidence" value="ECO:0007669"/>
    <property type="project" value="InterPro"/>
</dbReference>
<evidence type="ECO:0000256" key="2">
    <source>
        <dbReference type="ARBA" id="ARBA00007114"/>
    </source>
</evidence>
<dbReference type="PANTHER" id="PTHR48466">
    <property type="entry name" value="OS10G0509000 PROTEIN-RELATED"/>
    <property type="match status" value="1"/>
</dbReference>
<dbReference type="SMART" id="SM00533">
    <property type="entry name" value="MUTSd"/>
    <property type="match status" value="1"/>
</dbReference>
<feature type="compositionally biased region" description="Polar residues" evidence="13">
    <location>
        <begin position="1261"/>
        <end position="1275"/>
    </location>
</feature>
<keyword evidence="3" id="KW-0690">Ribosome biogenesis</keyword>
<name>A0A9E7GGH5_9LILI</name>
<dbReference type="GO" id="GO:0042254">
    <property type="term" value="P:ribosome biogenesis"/>
    <property type="evidence" value="ECO:0007669"/>
    <property type="project" value="UniProtKB-KW"/>
</dbReference>
<keyword evidence="16" id="KW-1185">Reference proteome</keyword>
<dbReference type="SUPFAM" id="SSF160443">
    <property type="entry name" value="SMR domain-like"/>
    <property type="match status" value="1"/>
</dbReference>
<feature type="region of interest" description="Disordered" evidence="13">
    <location>
        <begin position="1255"/>
        <end position="1305"/>
    </location>
</feature>
<evidence type="ECO:0000256" key="12">
    <source>
        <dbReference type="SAM" id="Coils"/>
    </source>
</evidence>
<dbReference type="InterPro" id="IPR036063">
    <property type="entry name" value="Smr_dom_sf"/>
</dbReference>
<keyword evidence="10" id="KW-0539">Nucleus</keyword>
<dbReference type="SUPFAM" id="SSF48334">
    <property type="entry name" value="DNA repair protein MutS, domain III"/>
    <property type="match status" value="1"/>
</dbReference>
<evidence type="ECO:0000256" key="13">
    <source>
        <dbReference type="SAM" id="MobiDB-lite"/>
    </source>
</evidence>
<proteinExistence type="inferred from homology"/>
<organism evidence="15 16">
    <name type="scientific">Musa troglodytarum</name>
    <name type="common">fe'i banana</name>
    <dbReference type="NCBI Taxonomy" id="320322"/>
    <lineage>
        <taxon>Eukaryota</taxon>
        <taxon>Viridiplantae</taxon>
        <taxon>Streptophyta</taxon>
        <taxon>Embryophyta</taxon>
        <taxon>Tracheophyta</taxon>
        <taxon>Spermatophyta</taxon>
        <taxon>Magnoliopsida</taxon>
        <taxon>Liliopsida</taxon>
        <taxon>Zingiberales</taxon>
        <taxon>Musaceae</taxon>
        <taxon>Musa</taxon>
    </lineage>
</organism>
<feature type="region of interest" description="Disordered" evidence="13">
    <location>
        <begin position="60"/>
        <end position="90"/>
    </location>
</feature>
<dbReference type="Pfam" id="PF05291">
    <property type="entry name" value="Bystin"/>
    <property type="match status" value="1"/>
</dbReference>
<dbReference type="InterPro" id="IPR036187">
    <property type="entry name" value="DNA_mismatch_repair_MutS_sf"/>
</dbReference>
<dbReference type="InterPro" id="IPR027417">
    <property type="entry name" value="P-loop_NTPase"/>
</dbReference>
<keyword evidence="6" id="KW-0378">Hydrolase</keyword>
<evidence type="ECO:0000259" key="14">
    <source>
        <dbReference type="PROSITE" id="PS50828"/>
    </source>
</evidence>
<dbReference type="InterPro" id="IPR046893">
    <property type="entry name" value="MSSS"/>
</dbReference>
<feature type="compositionally biased region" description="Low complexity" evidence="13">
    <location>
        <begin position="76"/>
        <end position="87"/>
    </location>
</feature>
<dbReference type="GO" id="GO:0016887">
    <property type="term" value="F:ATP hydrolysis activity"/>
    <property type="evidence" value="ECO:0007669"/>
    <property type="project" value="InterPro"/>
</dbReference>
<feature type="region of interest" description="Disordered" evidence="13">
    <location>
        <begin position="1"/>
        <end position="48"/>
    </location>
</feature>
<dbReference type="GO" id="GO:0005524">
    <property type="term" value="F:ATP binding"/>
    <property type="evidence" value="ECO:0007669"/>
    <property type="project" value="UniProtKB-KW"/>
</dbReference>
<dbReference type="GO" id="GO:0005730">
    <property type="term" value="C:nucleolus"/>
    <property type="evidence" value="ECO:0007669"/>
    <property type="project" value="UniProtKB-SubCell"/>
</dbReference>
<dbReference type="NCBIfam" id="TIGR01069">
    <property type="entry name" value="mutS2"/>
    <property type="match status" value="1"/>
</dbReference>
<evidence type="ECO:0000256" key="7">
    <source>
        <dbReference type="ARBA" id="ARBA00022840"/>
    </source>
</evidence>
<keyword evidence="7" id="KW-0067">ATP-binding</keyword>
<dbReference type="GO" id="GO:0006298">
    <property type="term" value="P:mismatch repair"/>
    <property type="evidence" value="ECO:0007669"/>
    <property type="project" value="InterPro"/>
</dbReference>
<dbReference type="InterPro" id="IPR007955">
    <property type="entry name" value="Bystin"/>
</dbReference>
<feature type="coiled-coil region" evidence="12">
    <location>
        <begin position="1094"/>
        <end position="1142"/>
    </location>
</feature>
<sequence length="1415" mass="157980">MAGKKRKDKPAPPQHRVALDADDSVVSKKRARPPKHHQSGDELISSGLSSKILKEAINQQKEILQEAEEENRTPFSAVSVDPSVASDSDAENADAFDDFSETQSQYDVDEVEIDEEDEKLLAAFMSTKTGPQPTLADIIIQRIKEKEAEVTSERPLPKLDSNIIDLYKGVGKLLSRYTNGKIPKAFKHIPAIELWEDVLYLTEPENWSPNAMFQATKIFSSNLSVKKAQRFYTLVLLPRVREDIRKNKRLHFALYQALKKSLYKPAAFFKGVLLPLCQSGTCTLREAVIIGSIIQKVSIPPLHSSAALMKLAELEYCGTTSYFIKLFLDKKYALPYRVLDAVVAHFMRFLEDTRIMPVIWHQSLLAFVQRYKNELNKEQKDDLHRLMLYQKHHLVTPEIRRELKNSRNRGEEDDPLPLPFSVINKPIEEDRWDFPEEPPNLFFTRDGTVSASKNAGVSKPTSIRAVNSVSSVGKSTRVSRPFQGKPKLAVISISPRKSRIGASLAADPERVRIREELRRETEETLEWGSVCSQVSAFVSTSVGRALCRSGNLPVGRDREESEKLLDQTAAAVLLPRPLDFSGIDDVSEIVRAAVAGELLGIRELCAIERSLQSARRVFEQLEKISADESSDRYTSLLEILQDCDFLVELANQIAFCIDGKLSIVLDQASMKLESIRMERRKNMEKLESFLKEVSMKVFQSGGIDSPLVTKRRSRMCVGIKASHKSLLPEGIVLSSSSSGATYFIEPRDAIELNNMEVRLFNDEKAEELAILGVLTSEITHAETKIRYLMEKILELDLAVARGAYALWNGGVRPYFIQDSERFKSIITGDMLSVDIESIQHPLLLEPSLRHLPSVSEKGGGSSILFDWGNLSIDSEEFLEVEPPVPVDFKIENSTKVVVISGPNTGGKTATMKTLGLASIMSKAGMFLSARDQPKLPWFDQILADIGDRQSLEHNLSTFSGHISRICKIIEVASKNSLVLIDEIGSGTDPSEGVALSTSILQYLADHANLAVVTTHYADLSRLKPGDSRFENAAMEFCLETLQPTFRILWGSTGNSNALSIAKSIGFDQKMLDRAEEWVKKLEPDRERERQGSLYQSLLEERKLLEAQADEAALVLEEVKKLHSEIQSEAEDIDKRVASLKAKESHLVQQELKIVKSKMDSIIQDFESRLQSATLDQFSSIMRESETAIASIVAAHSPKDDMSYESIESGSSYQPQIGDQVYVKGLGDKVATVVAAPAEDGITTVQYGKIKVRVKRNDMRSVQRSSSRHNSASQPRGQIRRWNKGPATEANKDEEAAFGPTVRTSKNTVDLRGKRVEEASHHLQMAILGCKSRGVLFIVHGTGTGAVKECVLDVLRNHPRVAMFEEESPMNYGCTNTLRAIPIPVTPDCQFYRDLTVHQSSTNVTVPGGHRKRPRK</sequence>
<evidence type="ECO:0000256" key="11">
    <source>
        <dbReference type="ARBA" id="ARBA00074032"/>
    </source>
</evidence>
<evidence type="ECO:0000256" key="6">
    <source>
        <dbReference type="ARBA" id="ARBA00022801"/>
    </source>
</evidence>
<dbReference type="PANTHER" id="PTHR48466:SF1">
    <property type="entry name" value="SMR DOMAIN-CONTAINING PROTEIN"/>
    <property type="match status" value="1"/>
</dbReference>
<keyword evidence="12" id="KW-0175">Coiled coil</keyword>
<dbReference type="GO" id="GO:0004519">
    <property type="term" value="F:endonuclease activity"/>
    <property type="evidence" value="ECO:0007669"/>
    <property type="project" value="UniProtKB-KW"/>
</dbReference>
<feature type="domain" description="Smr" evidence="14">
    <location>
        <begin position="1308"/>
        <end position="1375"/>
    </location>
</feature>
<dbReference type="SMART" id="SM00463">
    <property type="entry name" value="SMR"/>
    <property type="match status" value="1"/>
</dbReference>
<dbReference type="InterPro" id="IPR005747">
    <property type="entry name" value="MutS2"/>
</dbReference>
<evidence type="ECO:0000256" key="8">
    <source>
        <dbReference type="ARBA" id="ARBA00022884"/>
    </source>
</evidence>
<evidence type="ECO:0000256" key="3">
    <source>
        <dbReference type="ARBA" id="ARBA00022517"/>
    </source>
</evidence>
<dbReference type="InterPro" id="IPR045076">
    <property type="entry name" value="MutS"/>
</dbReference>
<evidence type="ECO:0000256" key="5">
    <source>
        <dbReference type="ARBA" id="ARBA00022741"/>
    </source>
</evidence>
<dbReference type="Gene3D" id="1.25.40.480">
    <property type="match status" value="1"/>
</dbReference>
<dbReference type="PROSITE" id="PS00486">
    <property type="entry name" value="DNA_MISMATCH_REPAIR_2"/>
    <property type="match status" value="1"/>
</dbReference>
<dbReference type="Proteomes" id="UP001055439">
    <property type="component" value="Chromosome 7"/>
</dbReference>
<dbReference type="SUPFAM" id="SSF52540">
    <property type="entry name" value="P-loop containing nucleoside triphosphate hydrolases"/>
    <property type="match status" value="1"/>
</dbReference>
<keyword evidence="4" id="KW-0699">rRNA-binding</keyword>